<reference evidence="5 6" key="1">
    <citation type="journal article" date="2015" name="Nature">
        <title>rRNA introns, odd ribosomes, and small enigmatic genomes across a large radiation of phyla.</title>
        <authorList>
            <person name="Brown C.T."/>
            <person name="Hug L.A."/>
            <person name="Thomas B.C."/>
            <person name="Sharon I."/>
            <person name="Castelle C.J."/>
            <person name="Singh A."/>
            <person name="Wilkins M.J."/>
            <person name="Williams K.H."/>
            <person name="Banfield J.F."/>
        </authorList>
    </citation>
    <scope>NUCLEOTIDE SEQUENCE [LARGE SCALE GENOMIC DNA]</scope>
</reference>
<accession>A0A0G1ILE2</accession>
<evidence type="ECO:0000256" key="4">
    <source>
        <dbReference type="RuleBase" id="RU003560"/>
    </source>
</evidence>
<dbReference type="PANTHER" id="PTHR11986:SF58">
    <property type="entry name" value="LEUCINE_METHIONINE RACEMASE"/>
    <property type="match status" value="1"/>
</dbReference>
<dbReference type="GO" id="GO:0008483">
    <property type="term" value="F:transaminase activity"/>
    <property type="evidence" value="ECO:0007669"/>
    <property type="project" value="UniProtKB-KW"/>
</dbReference>
<dbReference type="PANTHER" id="PTHR11986">
    <property type="entry name" value="AMINOTRANSFERASE CLASS III"/>
    <property type="match status" value="1"/>
</dbReference>
<dbReference type="GO" id="GO:0042802">
    <property type="term" value="F:identical protein binding"/>
    <property type="evidence" value="ECO:0007669"/>
    <property type="project" value="TreeGrafter"/>
</dbReference>
<dbReference type="InterPro" id="IPR049704">
    <property type="entry name" value="Aminotrans_3_PPA_site"/>
</dbReference>
<dbReference type="InterPro" id="IPR015421">
    <property type="entry name" value="PyrdxlP-dep_Trfase_major"/>
</dbReference>
<comment type="similarity">
    <text evidence="2 4">Belongs to the class-III pyridoxal-phosphate-dependent aminotransferase family.</text>
</comment>
<keyword evidence="5" id="KW-0032">Aminotransferase</keyword>
<evidence type="ECO:0000256" key="1">
    <source>
        <dbReference type="ARBA" id="ARBA00001933"/>
    </source>
</evidence>
<evidence type="ECO:0000313" key="5">
    <source>
        <dbReference type="EMBL" id="KKT59995.1"/>
    </source>
</evidence>
<dbReference type="InterPro" id="IPR005814">
    <property type="entry name" value="Aminotrans_3"/>
</dbReference>
<protein>
    <submittedName>
        <fullName evidence="5">Acetylornithine aminotransferase</fullName>
    </submittedName>
</protein>
<keyword evidence="3 4" id="KW-0663">Pyridoxal phosphate</keyword>
<dbReference type="Gene3D" id="3.40.640.10">
    <property type="entry name" value="Type I PLP-dependent aspartate aminotransferase-like (Major domain)"/>
    <property type="match status" value="1"/>
</dbReference>
<organism evidence="5 6">
    <name type="scientific">Candidatus Giovannonibacteria bacterium GW2011_GWA1_44_25</name>
    <dbReference type="NCBI Taxonomy" id="1618645"/>
    <lineage>
        <taxon>Bacteria</taxon>
        <taxon>Candidatus Giovannoniibacteriota</taxon>
    </lineage>
</organism>
<dbReference type="InterPro" id="IPR015422">
    <property type="entry name" value="PyrdxlP-dep_Trfase_small"/>
</dbReference>
<dbReference type="PIRSF" id="PIRSF000521">
    <property type="entry name" value="Transaminase_4ab_Lys_Orn"/>
    <property type="match status" value="1"/>
</dbReference>
<dbReference type="PROSITE" id="PS00600">
    <property type="entry name" value="AA_TRANSFER_CLASS_3"/>
    <property type="match status" value="1"/>
</dbReference>
<comment type="caution">
    <text evidence="5">The sequence shown here is derived from an EMBL/GenBank/DDBJ whole genome shotgun (WGS) entry which is preliminary data.</text>
</comment>
<comment type="cofactor">
    <cofactor evidence="1">
        <name>pyridoxal 5'-phosphate</name>
        <dbReference type="ChEBI" id="CHEBI:597326"/>
    </cofactor>
</comment>
<name>A0A0G1ILE2_9BACT</name>
<dbReference type="SUPFAM" id="SSF53383">
    <property type="entry name" value="PLP-dependent transferases"/>
    <property type="match status" value="1"/>
</dbReference>
<dbReference type="Gene3D" id="3.90.1150.10">
    <property type="entry name" value="Aspartate Aminotransferase, domain 1"/>
    <property type="match status" value="1"/>
</dbReference>
<dbReference type="EMBL" id="LCIR01000004">
    <property type="protein sequence ID" value="KKT59995.1"/>
    <property type="molecule type" value="Genomic_DNA"/>
</dbReference>
<evidence type="ECO:0000313" key="6">
    <source>
        <dbReference type="Proteomes" id="UP000034087"/>
    </source>
</evidence>
<evidence type="ECO:0000256" key="2">
    <source>
        <dbReference type="ARBA" id="ARBA00008954"/>
    </source>
</evidence>
<sequence>MRYLGPRTAAYYERMRKVLFSTTVEDYRPVLKKGEGVRVQDIDGNEFLDFTSQVGKTSTGHRPEEVVSAICEQTKHLIGVIANDFQFSCKHNTGSLLGEEVSPVRLAEELIRLTPVPHPKKVIFDVSGATAVNAASKICVAAKPKRGWFGAFRLAFHGRHGFSLDISSSKQIHKFLHRDGIPVLRFPFPARGMPFERYKTEFLNTINGYKDAINAIFVEIVQGEGGINIPEIKSLNMIRREIKKIGALFVADEIQTGLGRCGKMFASEYLNDPPDMIILSKALGAGLPIGAVVSRCDILPNGDIPKSAHSGTMPADPLAVAAALANLHLIEEKCLVRNSEKMGRYLTESLHRVADGNPVVVDIDNLGGLMVRVEMASREAAEKVICACLSEEPGLLLIEAGQKTIRFMPPLIVTKEEIDLALSIFAKALNSLKSPLW</sequence>
<dbReference type="InterPro" id="IPR015424">
    <property type="entry name" value="PyrdxlP-dep_Trfase"/>
</dbReference>
<dbReference type="Pfam" id="PF00202">
    <property type="entry name" value="Aminotran_3"/>
    <property type="match status" value="1"/>
</dbReference>
<keyword evidence="5" id="KW-0808">Transferase</keyword>
<dbReference type="AlphaFoldDB" id="A0A0G1ILE2"/>
<dbReference type="Proteomes" id="UP000034087">
    <property type="component" value="Unassembled WGS sequence"/>
</dbReference>
<proteinExistence type="inferred from homology"/>
<dbReference type="InterPro" id="IPR050103">
    <property type="entry name" value="Class-III_PLP-dep_AT"/>
</dbReference>
<evidence type="ECO:0000256" key="3">
    <source>
        <dbReference type="ARBA" id="ARBA00022898"/>
    </source>
</evidence>
<dbReference type="CDD" id="cd00610">
    <property type="entry name" value="OAT_like"/>
    <property type="match status" value="1"/>
</dbReference>
<dbReference type="GO" id="GO:0030170">
    <property type="term" value="F:pyridoxal phosphate binding"/>
    <property type="evidence" value="ECO:0007669"/>
    <property type="project" value="InterPro"/>
</dbReference>
<gene>
    <name evidence="5" type="ORF">UW53_C0004G0007</name>
</gene>